<evidence type="ECO:0000256" key="4">
    <source>
        <dbReference type="ARBA" id="ARBA00022840"/>
    </source>
</evidence>
<dbReference type="PROSITE" id="PS50893">
    <property type="entry name" value="ABC_TRANSPORTER_2"/>
    <property type="match status" value="1"/>
</dbReference>
<evidence type="ECO:0000313" key="7">
    <source>
        <dbReference type="Proteomes" id="UP000058305"/>
    </source>
</evidence>
<evidence type="ECO:0000256" key="1">
    <source>
        <dbReference type="ARBA" id="ARBA00005417"/>
    </source>
</evidence>
<name>A0A0X8E2H7_9MICO</name>
<keyword evidence="7" id="KW-1185">Reference proteome</keyword>
<feature type="domain" description="ABC transporter" evidence="5">
    <location>
        <begin position="4"/>
        <end position="252"/>
    </location>
</feature>
<dbReference type="Gene3D" id="3.40.50.300">
    <property type="entry name" value="P-loop containing nucleotide triphosphate hydrolases"/>
    <property type="match status" value="1"/>
</dbReference>
<evidence type="ECO:0000256" key="2">
    <source>
        <dbReference type="ARBA" id="ARBA00022448"/>
    </source>
</evidence>
<keyword evidence="3" id="KW-0547">Nucleotide-binding</keyword>
<dbReference type="InterPro" id="IPR003439">
    <property type="entry name" value="ABC_transporter-like_ATP-bd"/>
</dbReference>
<proteinExistence type="inferred from homology"/>
<protein>
    <submittedName>
        <fullName evidence="6">ABC transporter ATP-binding protein</fullName>
    </submittedName>
</protein>
<comment type="similarity">
    <text evidence="1">Belongs to the ABC transporter superfamily.</text>
</comment>
<accession>A0A0X8E2H7</accession>
<dbReference type="InterPro" id="IPR017871">
    <property type="entry name" value="ABC_transporter-like_CS"/>
</dbReference>
<dbReference type="RefSeq" id="WP_067228748.1">
    <property type="nucleotide sequence ID" value="NZ_CP014145.1"/>
</dbReference>
<keyword evidence="4 6" id="KW-0067">ATP-binding</keyword>
<gene>
    <name evidence="6" type="ORF">AWU67_10745</name>
</gene>
<evidence type="ECO:0000256" key="3">
    <source>
        <dbReference type="ARBA" id="ARBA00022741"/>
    </source>
</evidence>
<reference evidence="6 7" key="1">
    <citation type="journal article" date="2016" name="J. Biotechnol.">
        <title>First complete genome sequence of a species in the genus Microterricola, an extremophilic cold active enzyme producing bacterial strain ERGS5:02 isolated from Sikkim Himalaya.</title>
        <authorList>
            <person name="Himanshu"/>
            <person name="Swarnkar M.K."/>
            <person name="Singh D."/>
            <person name="Kumar R."/>
        </authorList>
    </citation>
    <scope>NUCLEOTIDE SEQUENCE [LARGE SCALE GENOMIC DNA]</scope>
    <source>
        <strain evidence="6 7">ERGS5:02</strain>
    </source>
</reference>
<dbReference type="PANTHER" id="PTHR43776:SF7">
    <property type="entry name" value="D,D-DIPEPTIDE TRANSPORT ATP-BINDING PROTEIN DDPF-RELATED"/>
    <property type="match status" value="1"/>
</dbReference>
<dbReference type="GO" id="GO:0005524">
    <property type="term" value="F:ATP binding"/>
    <property type="evidence" value="ECO:0007669"/>
    <property type="project" value="UniProtKB-KW"/>
</dbReference>
<sequence length="264" mass="28312">MSAIEFDDVHVHFGAGASRFHAVKGVSLSIPQGSIMGLVGESGSGKSTLARAAVGLVEASSGRILVDGVDVVGARGETARLRRRIQMIFQDPSSCLDPRMTIGESIGEALRAAERRDRTPKRGRAARTQEVERLLHAVSLGADRADSYPSVLSGGQRQRVAIARALAAGPSVLLADEITSALDVSVQGAVLNLLLELQRELGFTMLFVSHNLAVVRYVCDQVAVMRHGELVESGPVLDVIDNPQHQYTRELMAAIPQLGEPMFR</sequence>
<dbReference type="AlphaFoldDB" id="A0A0X8E2H7"/>
<reference evidence="7" key="2">
    <citation type="submission" date="2016-01" db="EMBL/GenBank/DDBJ databases">
        <title>First complete genome sequence of a species in the genus Microterricola, an extremophilic cold active enzyme producing strain ERGS5:02 isolated from Sikkim Himalaya.</title>
        <authorList>
            <person name="Kumar R."/>
            <person name="Singh D."/>
            <person name="Swarnkar M.K."/>
        </authorList>
    </citation>
    <scope>NUCLEOTIDE SEQUENCE [LARGE SCALE GENOMIC DNA]</scope>
    <source>
        <strain evidence="7">ERGS5:02</strain>
    </source>
</reference>
<evidence type="ECO:0000259" key="5">
    <source>
        <dbReference type="PROSITE" id="PS50893"/>
    </source>
</evidence>
<dbReference type="InterPro" id="IPR050319">
    <property type="entry name" value="ABC_transp_ATP-bind"/>
</dbReference>
<dbReference type="InterPro" id="IPR027417">
    <property type="entry name" value="P-loop_NTPase"/>
</dbReference>
<dbReference type="PANTHER" id="PTHR43776">
    <property type="entry name" value="TRANSPORT ATP-BINDING PROTEIN"/>
    <property type="match status" value="1"/>
</dbReference>
<dbReference type="SUPFAM" id="SSF52540">
    <property type="entry name" value="P-loop containing nucleoside triphosphate hydrolases"/>
    <property type="match status" value="1"/>
</dbReference>
<dbReference type="EMBL" id="CP014145">
    <property type="protein sequence ID" value="AMB59260.1"/>
    <property type="molecule type" value="Genomic_DNA"/>
</dbReference>
<organism evidence="6 7">
    <name type="scientific">Microterricola viridarii</name>
    <dbReference type="NCBI Taxonomy" id="412690"/>
    <lineage>
        <taxon>Bacteria</taxon>
        <taxon>Bacillati</taxon>
        <taxon>Actinomycetota</taxon>
        <taxon>Actinomycetes</taxon>
        <taxon>Micrococcales</taxon>
        <taxon>Microbacteriaceae</taxon>
        <taxon>Microterricola</taxon>
    </lineage>
</organism>
<dbReference type="Pfam" id="PF00005">
    <property type="entry name" value="ABC_tran"/>
    <property type="match status" value="1"/>
</dbReference>
<dbReference type="InterPro" id="IPR003593">
    <property type="entry name" value="AAA+_ATPase"/>
</dbReference>
<dbReference type="PROSITE" id="PS00211">
    <property type="entry name" value="ABC_TRANSPORTER_1"/>
    <property type="match status" value="1"/>
</dbReference>
<dbReference type="GO" id="GO:0055085">
    <property type="term" value="P:transmembrane transport"/>
    <property type="evidence" value="ECO:0007669"/>
    <property type="project" value="UniProtKB-ARBA"/>
</dbReference>
<dbReference type="KEGG" id="mvd:AWU67_10745"/>
<dbReference type="OrthoDB" id="3677453at2"/>
<evidence type="ECO:0000313" key="6">
    <source>
        <dbReference type="EMBL" id="AMB59260.1"/>
    </source>
</evidence>
<dbReference type="SMART" id="SM00382">
    <property type="entry name" value="AAA"/>
    <property type="match status" value="1"/>
</dbReference>
<dbReference type="CDD" id="cd03257">
    <property type="entry name" value="ABC_NikE_OppD_transporters"/>
    <property type="match status" value="1"/>
</dbReference>
<keyword evidence="2" id="KW-0813">Transport</keyword>
<dbReference type="GO" id="GO:0016887">
    <property type="term" value="F:ATP hydrolysis activity"/>
    <property type="evidence" value="ECO:0007669"/>
    <property type="project" value="InterPro"/>
</dbReference>
<dbReference type="Proteomes" id="UP000058305">
    <property type="component" value="Chromosome"/>
</dbReference>